<evidence type="ECO:0000256" key="4">
    <source>
        <dbReference type="ARBA" id="ARBA00022603"/>
    </source>
</evidence>
<dbReference type="FunFam" id="3.40.50.150:FF:000010">
    <property type="entry name" value="Protein-L-isoaspartate O-methyltransferase"/>
    <property type="match status" value="1"/>
</dbReference>
<dbReference type="PANTHER" id="PTHR11579:SF0">
    <property type="entry name" value="PROTEIN-L-ISOASPARTATE(D-ASPARTATE) O-METHYLTRANSFERASE"/>
    <property type="match status" value="1"/>
</dbReference>
<dbReference type="Proteomes" id="UP000825933">
    <property type="component" value="Unassembled WGS sequence"/>
</dbReference>
<evidence type="ECO:0000256" key="3">
    <source>
        <dbReference type="ARBA" id="ARBA00022490"/>
    </source>
</evidence>
<dbReference type="PROSITE" id="PS01279">
    <property type="entry name" value="PCMT"/>
    <property type="match status" value="1"/>
</dbReference>
<gene>
    <name evidence="9" type="primary">pcm</name>
    <name evidence="10" type="ORF">K8N75_07140</name>
</gene>
<evidence type="ECO:0000256" key="2">
    <source>
        <dbReference type="ARBA" id="ARBA00005369"/>
    </source>
</evidence>
<dbReference type="Gene3D" id="3.40.50.150">
    <property type="entry name" value="Vaccinia Virus protein VP39"/>
    <property type="match status" value="1"/>
</dbReference>
<dbReference type="EC" id="2.1.1.77" evidence="9"/>
<evidence type="ECO:0000256" key="9">
    <source>
        <dbReference type="HAMAP-Rule" id="MF_00090"/>
    </source>
</evidence>
<sequence length="217" mass="24262">MRKDREQLVSNLSDRGYINSEIVKDAMIKVPREEFMTPETKSYAYLDRPIPLKNGQTISAPHMVAIICEKLGLKKGMKVLEIGTGFGYNAAVVAEIIGPEGHVYTIERIENLKNTAEQNLNRTGYSKNVTLILGDGTNGYNEQAPYDRIYATASAPKIPEPLKKQLKIGGRLMTPIGQDTSVQELLCLTRINENDYKSHNLGGVVFVPMIWEHGWPE</sequence>
<accession>A0A8T5UP97</accession>
<dbReference type="InterPro" id="IPR000682">
    <property type="entry name" value="PCMT"/>
</dbReference>
<comment type="similarity">
    <text evidence="2 9">Belongs to the methyltransferase superfamily. L-isoaspartyl/D-aspartyl protein methyltransferase family.</text>
</comment>
<keyword evidence="6 9" id="KW-0949">S-adenosyl-L-methionine</keyword>
<dbReference type="GO" id="GO:0005737">
    <property type="term" value="C:cytoplasm"/>
    <property type="evidence" value="ECO:0007669"/>
    <property type="project" value="UniProtKB-SubCell"/>
</dbReference>
<keyword evidence="11" id="KW-1185">Reference proteome</keyword>
<dbReference type="InterPro" id="IPR029063">
    <property type="entry name" value="SAM-dependent_MTases_sf"/>
</dbReference>
<comment type="subcellular location">
    <subcellularLocation>
        <location evidence="1 9">Cytoplasm</location>
    </subcellularLocation>
</comment>
<evidence type="ECO:0000256" key="6">
    <source>
        <dbReference type="ARBA" id="ARBA00022691"/>
    </source>
</evidence>
<keyword evidence="4 9" id="KW-0489">Methyltransferase</keyword>
<dbReference type="HAMAP" id="MF_00090">
    <property type="entry name" value="PIMT"/>
    <property type="match status" value="1"/>
</dbReference>
<evidence type="ECO:0000313" key="11">
    <source>
        <dbReference type="Proteomes" id="UP000825933"/>
    </source>
</evidence>
<dbReference type="NCBIfam" id="NF001453">
    <property type="entry name" value="PRK00312.1"/>
    <property type="match status" value="1"/>
</dbReference>
<organism evidence="10 11">
    <name type="scientific">Methanobacterium spitsbergense</name>
    <dbReference type="NCBI Taxonomy" id="2874285"/>
    <lineage>
        <taxon>Archaea</taxon>
        <taxon>Methanobacteriati</taxon>
        <taxon>Methanobacteriota</taxon>
        <taxon>Methanomada group</taxon>
        <taxon>Methanobacteria</taxon>
        <taxon>Methanobacteriales</taxon>
        <taxon>Methanobacteriaceae</taxon>
        <taxon>Methanobacterium</taxon>
    </lineage>
</organism>
<dbReference type="SUPFAM" id="SSF53335">
    <property type="entry name" value="S-adenosyl-L-methionine-dependent methyltransferases"/>
    <property type="match status" value="1"/>
</dbReference>
<name>A0A8T5UP97_9EURY</name>
<protein>
    <recommendedName>
        <fullName evidence="9">Protein-L-isoaspartate O-methyltransferase</fullName>
        <ecNumber evidence="9">2.1.1.77</ecNumber>
    </recommendedName>
    <alternativeName>
        <fullName evidence="9">L-isoaspartyl protein carboxyl methyltransferase</fullName>
    </alternativeName>
    <alternativeName>
        <fullName evidence="9">Protein L-isoaspartyl methyltransferase</fullName>
    </alternativeName>
    <alternativeName>
        <fullName evidence="9">Protein-beta-aspartate methyltransferase</fullName>
        <shortName evidence="9">PIMT</shortName>
    </alternativeName>
</protein>
<comment type="function">
    <text evidence="7 9">Catalyzes the methyl esterification of L-isoaspartyl residues in peptides and proteins that result from spontaneous decomposition of normal L-aspartyl and L-asparaginyl residues. It plays a role in the repair and/or degradation of damaged proteins.</text>
</comment>
<evidence type="ECO:0000256" key="5">
    <source>
        <dbReference type="ARBA" id="ARBA00022679"/>
    </source>
</evidence>
<comment type="catalytic activity">
    <reaction evidence="8 9">
        <text>[protein]-L-isoaspartate + S-adenosyl-L-methionine = [protein]-L-isoaspartate alpha-methyl ester + S-adenosyl-L-homocysteine</text>
        <dbReference type="Rhea" id="RHEA:12705"/>
        <dbReference type="Rhea" id="RHEA-COMP:12143"/>
        <dbReference type="Rhea" id="RHEA-COMP:12144"/>
        <dbReference type="ChEBI" id="CHEBI:57856"/>
        <dbReference type="ChEBI" id="CHEBI:59789"/>
        <dbReference type="ChEBI" id="CHEBI:90596"/>
        <dbReference type="ChEBI" id="CHEBI:90598"/>
        <dbReference type="EC" id="2.1.1.77"/>
    </reaction>
</comment>
<comment type="caution">
    <text evidence="10">The sequence shown here is derived from an EMBL/GenBank/DDBJ whole genome shotgun (WGS) entry which is preliminary data.</text>
</comment>
<dbReference type="AlphaFoldDB" id="A0A8T5UP97"/>
<dbReference type="GO" id="GO:0030091">
    <property type="term" value="P:protein repair"/>
    <property type="evidence" value="ECO:0007669"/>
    <property type="project" value="UniProtKB-UniRule"/>
</dbReference>
<dbReference type="GO" id="GO:0004719">
    <property type="term" value="F:protein-L-isoaspartate (D-aspartate) O-methyltransferase activity"/>
    <property type="evidence" value="ECO:0007669"/>
    <property type="project" value="UniProtKB-UniRule"/>
</dbReference>
<dbReference type="CDD" id="cd02440">
    <property type="entry name" value="AdoMet_MTases"/>
    <property type="match status" value="1"/>
</dbReference>
<dbReference type="PANTHER" id="PTHR11579">
    <property type="entry name" value="PROTEIN-L-ISOASPARTATE O-METHYLTRANSFERASE"/>
    <property type="match status" value="1"/>
</dbReference>
<feature type="active site" evidence="9">
    <location>
        <position position="59"/>
    </location>
</feature>
<dbReference type="RefSeq" id="WP_223791395.1">
    <property type="nucleotide sequence ID" value="NZ_JAIOUQ010000007.1"/>
</dbReference>
<keyword evidence="5 9" id="KW-0808">Transferase</keyword>
<keyword evidence="3 9" id="KW-0963">Cytoplasm</keyword>
<proteinExistence type="inferred from homology"/>
<evidence type="ECO:0000256" key="7">
    <source>
        <dbReference type="ARBA" id="ARBA00025330"/>
    </source>
</evidence>
<evidence type="ECO:0000256" key="1">
    <source>
        <dbReference type="ARBA" id="ARBA00004496"/>
    </source>
</evidence>
<evidence type="ECO:0000313" key="10">
    <source>
        <dbReference type="EMBL" id="MBZ2165812.1"/>
    </source>
</evidence>
<dbReference type="GO" id="GO:0032259">
    <property type="term" value="P:methylation"/>
    <property type="evidence" value="ECO:0007669"/>
    <property type="project" value="UniProtKB-KW"/>
</dbReference>
<dbReference type="Pfam" id="PF01135">
    <property type="entry name" value="PCMT"/>
    <property type="match status" value="1"/>
</dbReference>
<evidence type="ECO:0000256" key="8">
    <source>
        <dbReference type="ARBA" id="ARBA00029295"/>
    </source>
</evidence>
<dbReference type="NCBIfam" id="TIGR00080">
    <property type="entry name" value="pimt"/>
    <property type="match status" value="1"/>
</dbReference>
<dbReference type="EMBL" id="JAIOUQ010000007">
    <property type="protein sequence ID" value="MBZ2165812.1"/>
    <property type="molecule type" value="Genomic_DNA"/>
</dbReference>
<reference evidence="11" key="1">
    <citation type="journal article" date="2022" name="Microbiol. Resour. Announc.">
        <title>Draft Genome Sequence of a Methanogenic Archaeon from West Spitsbergen Permafrost.</title>
        <authorList>
            <person name="Trubitsyn V."/>
            <person name="Rivkina E."/>
            <person name="Shcherbakova V."/>
        </authorList>
    </citation>
    <scope>NUCLEOTIDE SEQUENCE [LARGE SCALE GENOMIC DNA]</scope>
    <source>
        <strain evidence="11">VT</strain>
    </source>
</reference>